<gene>
    <name evidence="2" type="ORF">SAMN06296065_103236</name>
</gene>
<dbReference type="EMBL" id="FXUI01000003">
    <property type="protein sequence ID" value="SMP61330.1"/>
    <property type="molecule type" value="Genomic_DNA"/>
</dbReference>
<accession>A0ABY1Q6K1</accession>
<name>A0ABY1Q6K1_9SPHN</name>
<reference evidence="2 3" key="1">
    <citation type="submission" date="2017-05" db="EMBL/GenBank/DDBJ databases">
        <authorList>
            <person name="Varghese N."/>
            <person name="Submissions S."/>
        </authorList>
    </citation>
    <scope>NUCLEOTIDE SEQUENCE [LARGE SCALE GENOMIC DNA]</scope>
    <source>
        <strain evidence="2 3">SM16</strain>
    </source>
</reference>
<protein>
    <submittedName>
        <fullName evidence="2">Pimeloyl-[acyl-carrier protein] methyl ester esterase</fullName>
    </submittedName>
</protein>
<keyword evidence="3" id="KW-1185">Reference proteome</keyword>
<dbReference type="Gene3D" id="3.40.50.1820">
    <property type="entry name" value="alpha/beta hydrolase"/>
    <property type="match status" value="1"/>
</dbReference>
<dbReference type="Proteomes" id="UP001157910">
    <property type="component" value="Unassembled WGS sequence"/>
</dbReference>
<evidence type="ECO:0000313" key="2">
    <source>
        <dbReference type="EMBL" id="SMP61330.1"/>
    </source>
</evidence>
<evidence type="ECO:0000259" key="1">
    <source>
        <dbReference type="Pfam" id="PF12697"/>
    </source>
</evidence>
<feature type="domain" description="AB hydrolase-1" evidence="1">
    <location>
        <begin position="3"/>
        <end position="200"/>
    </location>
</feature>
<sequence>MKLLFAHGWGFDRHFWAPLAALLPEWDHAIDDRGYFGEPCEPLLEGPCLAVTHSFGTMRVLAALPAGLVGIVAINGFERFTALPGRAGVPTRVLDRMLRRFENDPIGVLNDFHANCGSARRFTEGDAATLDTQALHGDLLRLRDAAPPLPEVPVLLLHGGQDPLLPPAARAAGFAGAELSRIEYGAAGHLLPLQFPQLCATAIRGMIGA</sequence>
<comment type="caution">
    <text evidence="2">The sequence shown here is derived from an EMBL/GenBank/DDBJ whole genome shotgun (WGS) entry which is preliminary data.</text>
</comment>
<dbReference type="InterPro" id="IPR029058">
    <property type="entry name" value="AB_hydrolase_fold"/>
</dbReference>
<dbReference type="RefSeq" id="WP_283405661.1">
    <property type="nucleotide sequence ID" value="NZ_FXUI01000003.1"/>
</dbReference>
<evidence type="ECO:0000313" key="3">
    <source>
        <dbReference type="Proteomes" id="UP001157910"/>
    </source>
</evidence>
<proteinExistence type="predicted"/>
<dbReference type="SUPFAM" id="SSF53474">
    <property type="entry name" value="alpha/beta-Hydrolases"/>
    <property type="match status" value="1"/>
</dbReference>
<dbReference type="Pfam" id="PF12697">
    <property type="entry name" value="Abhydrolase_6"/>
    <property type="match status" value="1"/>
</dbReference>
<dbReference type="InterPro" id="IPR000073">
    <property type="entry name" value="AB_hydrolase_1"/>
</dbReference>
<organism evidence="2 3">
    <name type="scientific">Novosphingobium panipatense</name>
    <dbReference type="NCBI Taxonomy" id="428991"/>
    <lineage>
        <taxon>Bacteria</taxon>
        <taxon>Pseudomonadati</taxon>
        <taxon>Pseudomonadota</taxon>
        <taxon>Alphaproteobacteria</taxon>
        <taxon>Sphingomonadales</taxon>
        <taxon>Sphingomonadaceae</taxon>
        <taxon>Novosphingobium</taxon>
    </lineage>
</organism>